<dbReference type="InterPro" id="IPR014001">
    <property type="entry name" value="Helicase_ATP-bd"/>
</dbReference>
<evidence type="ECO:0000256" key="3">
    <source>
        <dbReference type="ARBA" id="ARBA00023235"/>
    </source>
</evidence>
<sequence length="1557" mass="174435">MSDLSQHSHDSDGAGARELPDLTPVSWGCTTTPLLKSIGMVFNVEYSMYICCGAGYHAKNVSTHVRTKHGKENGEVLQELVRLNSSISLPQSYPPVPTQEIEQIDGLPLDTEGFGCPQCRLTGTLKKVIKNHQTAVNPPHSGKPIENVCSQIWNIGAAKTRMRVKPRPTSECTVPVLTEAIAEILAEMKQFDWKEHRGPGVPNSRRISPWLMRTQWPAQLSPMVGKEEQLCLYARFPRRDEEELHHLHAVVTAYFERATGLIRHTDELVLQKLNSYNPDKDSSGINNTPLHAHHQGKTIVQYIAPVTRLLATLLRECDVYELPRTPALKTAVTALRDSSATWKQVHAVVMALWTHRWVKSEECPFPDPTMSFLMLFSLQEDGHFADAQDTTGPIAKFSRAIQLTLLTQIKKTFDEGLYASQLEAFEAVAEYIVEKVPTTFNSLRSLQHYASALAYKTMSYPRIWWTDRDNWEELLYRGQRIALSDLGKIMDKLEKDIINLWENEVLLGLDLHVEYGVVVDDLLNSEGGYSFITDKRNPFHALRMALFTAICNDPVLREQFTEPKPDGSGKRQPNAKFAKKWMRSLSELELLMMLAIELFGGATSRVTELAAMLAMNTWTRHRNWRALGKFIAVIREYDKTTNTAQSDRLIPHSLPGVIGDLIVQVHTFARPLAQFLAPIVFPTRKSVVTDYAEMLFMGFGDEVTTNDLSQAMALHSALVLGWPMTINPNRHINIAFRQKHCSKAGSIQTLEEETWSVANVQQSGHSSGLEKRTYGLSPESLVAAPEEVLQLYLEVSSEWQKVTKTVPGGLGLKYREAMRSKFDGLVATGKTSEALSRRVIAKQDQILAKQNETLAVVIALRDDVALMRRQLGMQGRPVHDSPTVDYHDESSTAFNDIDERVALSTEDSTVDSWSNEATEEPSWSNEASSPRLFTEEPTVDSSVPQHVEVRTVDSSVGEHDMLQVLRDRMQKPDAMEERQQRRGVKALMELSEDVIIKTPTGAGKSVIAWLPTLAENGITVLVLPLIALLEDWVRRLELMKIPFEVFRGKGHKLQGDKNLILVSSDVVRYGPWTEAIQQLNTDSRRVLRYIYDEGQFYFAQGKFRAETFERPSDLRLFPAQVAIFSATVPPDALEFLKEAFCLKRGVRVIGAISDRPELEIVVKRSDSMLRNVKDIISAERTRNGWDGQSRFLVRVMSFKDGLMLSKALGLPFYHADSAEYPITDEDRQQIYVDWLKHLSAGGGNDCPNVRFTVHYELGPGMVDFVQFTGRAGRDGIPSRNYILCPSIGRGEMDDGTNGLTGDKQLLDMVYGKGCYTFKITLFLDGQGFNCRQLAHRVLCPTCVADRGPLQPAPLATMKVNPNNKALLVPDLSPASSKRKLNEAFGEAVELGRQKKGRVVHAKIANLTVFQRLFYEHGRKCGYCHAIGQSGDGLQHRPAECPVLTGTRSTQSRKRGSTLASDLGLLQALMKYPHKKKKTAGVCYKCHIATLGSDQLHGPFGTDAPLFGTPHLREAYEAEAGVSLSDKLEGFAEWLSIPLPRKVWPTMAIARWFAGRVE</sequence>
<dbReference type="Gene3D" id="3.40.50.300">
    <property type="entry name" value="P-loop containing nucleotide triphosphate hydrolases"/>
    <property type="match status" value="2"/>
</dbReference>
<comment type="catalytic activity">
    <reaction evidence="4">
        <text>Couples ATP hydrolysis with the unwinding of duplex DNA by translocating in the 3'-5' direction.</text>
        <dbReference type="EC" id="5.6.2.4"/>
    </reaction>
</comment>
<dbReference type="EMBL" id="JARJCM010000228">
    <property type="protein sequence ID" value="KAJ7021574.1"/>
    <property type="molecule type" value="Genomic_DNA"/>
</dbReference>
<dbReference type="PANTHER" id="PTHR13710:SF105">
    <property type="entry name" value="ATP-DEPENDENT DNA HELICASE Q1"/>
    <property type="match status" value="1"/>
</dbReference>
<dbReference type="InterPro" id="IPR022698">
    <property type="entry name" value="OrsD"/>
</dbReference>
<feature type="domain" description="Helicase ATP-binding" evidence="7">
    <location>
        <begin position="985"/>
        <end position="1146"/>
    </location>
</feature>
<dbReference type="PANTHER" id="PTHR13710">
    <property type="entry name" value="DNA HELICASE RECQ FAMILY MEMBER"/>
    <property type="match status" value="1"/>
</dbReference>
<accession>A0AAD6S5G1</accession>
<feature type="compositionally biased region" description="Polar residues" evidence="6">
    <location>
        <begin position="905"/>
        <end position="928"/>
    </location>
</feature>
<evidence type="ECO:0000256" key="6">
    <source>
        <dbReference type="SAM" id="MobiDB-lite"/>
    </source>
</evidence>
<evidence type="ECO:0000313" key="8">
    <source>
        <dbReference type="EMBL" id="KAJ7021574.1"/>
    </source>
</evidence>
<evidence type="ECO:0000256" key="4">
    <source>
        <dbReference type="ARBA" id="ARBA00034617"/>
    </source>
</evidence>
<proteinExistence type="inferred from homology"/>
<dbReference type="InterPro" id="IPR011545">
    <property type="entry name" value="DEAD/DEAH_box_helicase_dom"/>
</dbReference>
<evidence type="ECO:0000256" key="1">
    <source>
        <dbReference type="ARBA" id="ARBA00005446"/>
    </source>
</evidence>
<dbReference type="InterPro" id="IPR027417">
    <property type="entry name" value="P-loop_NTPase"/>
</dbReference>
<dbReference type="Pfam" id="PF00270">
    <property type="entry name" value="DEAD"/>
    <property type="match status" value="1"/>
</dbReference>
<dbReference type="GO" id="GO:0005524">
    <property type="term" value="F:ATP binding"/>
    <property type="evidence" value="ECO:0007669"/>
    <property type="project" value="InterPro"/>
</dbReference>
<comment type="caution">
    <text evidence="8">The sequence shown here is derived from an EMBL/GenBank/DDBJ whole genome shotgun (WGS) entry which is preliminary data.</text>
</comment>
<dbReference type="SMART" id="SM00487">
    <property type="entry name" value="DEXDc"/>
    <property type="match status" value="1"/>
</dbReference>
<dbReference type="Pfam" id="PF12013">
    <property type="entry name" value="OrsD"/>
    <property type="match status" value="1"/>
</dbReference>
<protein>
    <recommendedName>
        <fullName evidence="5">DNA 3'-5' helicase</fullName>
        <ecNumber evidence="5">5.6.2.4</ecNumber>
    </recommendedName>
</protein>
<name>A0AAD6S5G1_9AGAR</name>
<evidence type="ECO:0000256" key="5">
    <source>
        <dbReference type="ARBA" id="ARBA00034808"/>
    </source>
</evidence>
<evidence type="ECO:0000259" key="7">
    <source>
        <dbReference type="PROSITE" id="PS51192"/>
    </source>
</evidence>
<dbReference type="GO" id="GO:0009378">
    <property type="term" value="F:four-way junction helicase activity"/>
    <property type="evidence" value="ECO:0007669"/>
    <property type="project" value="TreeGrafter"/>
</dbReference>
<organism evidence="8 9">
    <name type="scientific">Mycena alexandri</name>
    <dbReference type="NCBI Taxonomy" id="1745969"/>
    <lineage>
        <taxon>Eukaryota</taxon>
        <taxon>Fungi</taxon>
        <taxon>Dikarya</taxon>
        <taxon>Basidiomycota</taxon>
        <taxon>Agaricomycotina</taxon>
        <taxon>Agaricomycetes</taxon>
        <taxon>Agaricomycetidae</taxon>
        <taxon>Agaricales</taxon>
        <taxon>Marasmiineae</taxon>
        <taxon>Mycenaceae</taxon>
        <taxon>Mycena</taxon>
    </lineage>
</organism>
<dbReference type="GO" id="GO:0005694">
    <property type="term" value="C:chromosome"/>
    <property type="evidence" value="ECO:0007669"/>
    <property type="project" value="TreeGrafter"/>
</dbReference>
<evidence type="ECO:0000256" key="2">
    <source>
        <dbReference type="ARBA" id="ARBA00023125"/>
    </source>
</evidence>
<dbReference type="EC" id="5.6.2.4" evidence="5"/>
<dbReference type="Proteomes" id="UP001218188">
    <property type="component" value="Unassembled WGS sequence"/>
</dbReference>
<feature type="region of interest" description="Disordered" evidence="6">
    <location>
        <begin position="905"/>
        <end position="930"/>
    </location>
</feature>
<dbReference type="GO" id="GO:0000724">
    <property type="term" value="P:double-strand break repair via homologous recombination"/>
    <property type="evidence" value="ECO:0007669"/>
    <property type="project" value="TreeGrafter"/>
</dbReference>
<dbReference type="SUPFAM" id="SSF52540">
    <property type="entry name" value="P-loop containing nucleoside triphosphate hydrolases"/>
    <property type="match status" value="1"/>
</dbReference>
<dbReference type="GO" id="GO:0003677">
    <property type="term" value="F:DNA binding"/>
    <property type="evidence" value="ECO:0007669"/>
    <property type="project" value="UniProtKB-KW"/>
</dbReference>
<dbReference type="GO" id="GO:0005737">
    <property type="term" value="C:cytoplasm"/>
    <property type="evidence" value="ECO:0007669"/>
    <property type="project" value="TreeGrafter"/>
</dbReference>
<keyword evidence="9" id="KW-1185">Reference proteome</keyword>
<dbReference type="GO" id="GO:0043138">
    <property type="term" value="F:3'-5' DNA helicase activity"/>
    <property type="evidence" value="ECO:0007669"/>
    <property type="project" value="UniProtKB-EC"/>
</dbReference>
<evidence type="ECO:0000313" key="9">
    <source>
        <dbReference type="Proteomes" id="UP001218188"/>
    </source>
</evidence>
<comment type="similarity">
    <text evidence="1">Belongs to the helicase family. RecQ subfamily.</text>
</comment>
<dbReference type="PROSITE" id="PS51192">
    <property type="entry name" value="HELICASE_ATP_BIND_1"/>
    <property type="match status" value="1"/>
</dbReference>
<keyword evidence="3" id="KW-0413">Isomerase</keyword>
<keyword evidence="2" id="KW-0238">DNA-binding</keyword>
<reference evidence="8" key="1">
    <citation type="submission" date="2023-03" db="EMBL/GenBank/DDBJ databases">
        <title>Massive genome expansion in bonnet fungi (Mycena s.s.) driven by repeated elements and novel gene families across ecological guilds.</title>
        <authorList>
            <consortium name="Lawrence Berkeley National Laboratory"/>
            <person name="Harder C.B."/>
            <person name="Miyauchi S."/>
            <person name="Viragh M."/>
            <person name="Kuo A."/>
            <person name="Thoen E."/>
            <person name="Andreopoulos B."/>
            <person name="Lu D."/>
            <person name="Skrede I."/>
            <person name="Drula E."/>
            <person name="Henrissat B."/>
            <person name="Morin E."/>
            <person name="Kohler A."/>
            <person name="Barry K."/>
            <person name="LaButti K."/>
            <person name="Morin E."/>
            <person name="Salamov A."/>
            <person name="Lipzen A."/>
            <person name="Mereny Z."/>
            <person name="Hegedus B."/>
            <person name="Baldrian P."/>
            <person name="Stursova M."/>
            <person name="Weitz H."/>
            <person name="Taylor A."/>
            <person name="Grigoriev I.V."/>
            <person name="Nagy L.G."/>
            <person name="Martin F."/>
            <person name="Kauserud H."/>
        </authorList>
    </citation>
    <scope>NUCLEOTIDE SEQUENCE</scope>
    <source>
        <strain evidence="8">CBHHK200</strain>
    </source>
</reference>
<gene>
    <name evidence="8" type="ORF">C8F04DRAFT_1195339</name>
</gene>